<feature type="compositionally biased region" description="Basic residues" evidence="1">
    <location>
        <begin position="122"/>
        <end position="132"/>
    </location>
</feature>
<feature type="compositionally biased region" description="Low complexity" evidence="1">
    <location>
        <begin position="92"/>
        <end position="104"/>
    </location>
</feature>
<keyword evidence="3" id="KW-1185">Reference proteome</keyword>
<proteinExistence type="predicted"/>
<evidence type="ECO:0000313" key="3">
    <source>
        <dbReference type="Proteomes" id="UP000192596"/>
    </source>
</evidence>
<protein>
    <submittedName>
        <fullName evidence="2">Uncharacterized protein</fullName>
    </submittedName>
</protein>
<gene>
    <name evidence="2" type="ORF">B0A48_10684</name>
</gene>
<accession>A0A1V8SYD7</accession>
<evidence type="ECO:0000256" key="1">
    <source>
        <dbReference type="SAM" id="MobiDB-lite"/>
    </source>
</evidence>
<feature type="region of interest" description="Disordered" evidence="1">
    <location>
        <begin position="81"/>
        <end position="142"/>
    </location>
</feature>
<dbReference type="Proteomes" id="UP000192596">
    <property type="component" value="Unassembled WGS sequence"/>
</dbReference>
<dbReference type="EMBL" id="NAJO01000023">
    <property type="protein sequence ID" value="OQO04041.1"/>
    <property type="molecule type" value="Genomic_DNA"/>
</dbReference>
<reference evidence="3" key="1">
    <citation type="submission" date="2017-03" db="EMBL/GenBank/DDBJ databases">
        <title>Genomes of endolithic fungi from Antarctica.</title>
        <authorList>
            <person name="Coleine C."/>
            <person name="Masonjones S."/>
            <person name="Stajich J.E."/>
        </authorList>
    </citation>
    <scope>NUCLEOTIDE SEQUENCE [LARGE SCALE GENOMIC DNA]</scope>
    <source>
        <strain evidence="3">CCFEE 5527</strain>
    </source>
</reference>
<comment type="caution">
    <text evidence="2">The sequence shown here is derived from an EMBL/GenBank/DDBJ whole genome shotgun (WGS) entry which is preliminary data.</text>
</comment>
<organism evidence="2 3">
    <name type="scientific">Cryoendolithus antarcticus</name>
    <dbReference type="NCBI Taxonomy" id="1507870"/>
    <lineage>
        <taxon>Eukaryota</taxon>
        <taxon>Fungi</taxon>
        <taxon>Dikarya</taxon>
        <taxon>Ascomycota</taxon>
        <taxon>Pezizomycotina</taxon>
        <taxon>Dothideomycetes</taxon>
        <taxon>Dothideomycetidae</taxon>
        <taxon>Cladosporiales</taxon>
        <taxon>Cladosporiaceae</taxon>
        <taxon>Cryoendolithus</taxon>
    </lineage>
</organism>
<dbReference type="InParanoid" id="A0A1V8SYD7"/>
<sequence>MFPFPAQTFPYRQRRDFARAAQLQQLSRQNSAPAANILNSMYGPPPGAFWPAGLMRPYNATAPVLASPFAAPYTTPTPFDPLAQLFDDRPTPVRSSSVSSVSSFRQRRRSPPPQTPVTSFRAYRRSPPRRFSRSTSHNNAWPQAARSLHDSLKAAVDYTATFETVFEDDVRRILLYCDPALISHLWTAIIDWDGVVPSERKENPDARPRPDGVVFRKYAQRILEVKEDFEAAGFPSLLRRVGDGEAKLAPEDVRTTMEKLGVSLRAIESLLVAVRHDRSRFVALVRELSSAHGLISELKELWEAKKDSLRFDERFRR</sequence>
<evidence type="ECO:0000313" key="2">
    <source>
        <dbReference type="EMBL" id="OQO04041.1"/>
    </source>
</evidence>
<name>A0A1V8SYD7_9PEZI</name>
<dbReference type="AlphaFoldDB" id="A0A1V8SYD7"/>